<dbReference type="RefSeq" id="WP_013100363.1">
    <property type="nucleotide sequence ID" value="NC_014122.1"/>
</dbReference>
<dbReference type="GO" id="GO:0006353">
    <property type="term" value="P:DNA-templated transcription termination"/>
    <property type="evidence" value="ECO:0007669"/>
    <property type="project" value="UniProtKB-UniRule"/>
</dbReference>
<dbReference type="Gene3D" id="3.30.300.20">
    <property type="match status" value="2"/>
</dbReference>
<dbReference type="GO" id="GO:0005829">
    <property type="term" value="C:cytosol"/>
    <property type="evidence" value="ECO:0007669"/>
    <property type="project" value="TreeGrafter"/>
</dbReference>
<dbReference type="Pfam" id="PF07650">
    <property type="entry name" value="KH_2"/>
    <property type="match status" value="1"/>
</dbReference>
<dbReference type="HOGENOM" id="CLU_131906_1_0_2"/>
<dbReference type="STRING" id="573063.Metin_0959"/>
<keyword evidence="3 7" id="KW-0694">RNA-binding</keyword>
<dbReference type="HAMAP" id="MF_00945_A">
    <property type="entry name" value="NusA_A"/>
    <property type="match status" value="1"/>
</dbReference>
<evidence type="ECO:0000256" key="3">
    <source>
        <dbReference type="ARBA" id="ARBA00022884"/>
    </source>
</evidence>
<feature type="domain" description="KH type-2" evidence="8">
    <location>
        <begin position="14"/>
        <end position="86"/>
    </location>
</feature>
<keyword evidence="4 6" id="KW-0805">Transcription regulation</keyword>
<evidence type="ECO:0000313" key="9">
    <source>
        <dbReference type="EMBL" id="ADG13617.1"/>
    </source>
</evidence>
<evidence type="ECO:0000256" key="5">
    <source>
        <dbReference type="ARBA" id="ARBA00023163"/>
    </source>
</evidence>
<reference evidence="9" key="1">
    <citation type="submission" date="2010-04" db="EMBL/GenBank/DDBJ databases">
        <title>Complete sequence of Methanocaldococcus infernus ME.</title>
        <authorList>
            <consortium name="US DOE Joint Genome Institute"/>
            <person name="Lucas S."/>
            <person name="Copeland A."/>
            <person name="Lapidus A."/>
            <person name="Cheng J.-F."/>
            <person name="Bruce D."/>
            <person name="Goodwin L."/>
            <person name="Pitluck S."/>
            <person name="Munk A.C."/>
            <person name="Detter J.C."/>
            <person name="Han C."/>
            <person name="Tapia R."/>
            <person name="Land M."/>
            <person name="Hauser L."/>
            <person name="Kyrpides N."/>
            <person name="Mikhailova N."/>
            <person name="Sieprawska-Lupa M."/>
            <person name="Whitman W.B."/>
            <person name="Woyke T."/>
        </authorList>
    </citation>
    <scope>NUCLEOTIDE SEQUENCE [LARGE SCALE GENOMIC DNA]</scope>
    <source>
        <strain evidence="9">ME</strain>
    </source>
</reference>
<comment type="function">
    <text evidence="6">Participates in transcription termination.</text>
</comment>
<name>D5VSR4_METIM</name>
<keyword evidence="5 6" id="KW-0804">Transcription</keyword>
<evidence type="ECO:0000256" key="1">
    <source>
        <dbReference type="ARBA" id="ARBA00022472"/>
    </source>
</evidence>
<dbReference type="PANTHER" id="PTHR22648">
    <property type="entry name" value="TRANSCRIPTION TERMINATION FACTOR NUSA"/>
    <property type="match status" value="1"/>
</dbReference>
<keyword evidence="1 6" id="KW-0806">Transcription termination</keyword>
<dbReference type="PANTHER" id="PTHR22648:SF0">
    <property type="entry name" value="TRANSCRIPTION TERMINATION_ANTITERMINATION PROTEIN NUSA"/>
    <property type="match status" value="1"/>
</dbReference>
<protein>
    <recommendedName>
        <fullName evidence="6">Probable transcription termination protein NusA</fullName>
    </recommendedName>
</protein>
<evidence type="ECO:0000256" key="2">
    <source>
        <dbReference type="ARBA" id="ARBA00022490"/>
    </source>
</evidence>
<dbReference type="PROSITE" id="PS50084">
    <property type="entry name" value="KH_TYPE_1"/>
    <property type="match status" value="1"/>
</dbReference>
<comment type="similarity">
    <text evidence="6">Belongs to the NusA family.</text>
</comment>
<keyword evidence="10" id="KW-1185">Reference proteome</keyword>
<dbReference type="AlphaFoldDB" id="D5VSR4"/>
<dbReference type="eggNOG" id="arCOG01760">
    <property type="taxonomic scope" value="Archaea"/>
</dbReference>
<dbReference type="EMBL" id="CP002009">
    <property type="protein sequence ID" value="ADG13617.1"/>
    <property type="molecule type" value="Genomic_DNA"/>
</dbReference>
<dbReference type="InterPro" id="IPR004044">
    <property type="entry name" value="KH_dom_type_2"/>
</dbReference>
<dbReference type="Proteomes" id="UP000002061">
    <property type="component" value="Chromosome"/>
</dbReference>
<evidence type="ECO:0000256" key="6">
    <source>
        <dbReference type="HAMAP-Rule" id="MF_00945"/>
    </source>
</evidence>
<dbReference type="GO" id="GO:0003723">
    <property type="term" value="F:RNA binding"/>
    <property type="evidence" value="ECO:0007669"/>
    <property type="project" value="UniProtKB-UniRule"/>
</dbReference>
<dbReference type="NCBIfam" id="TIGR01952">
    <property type="entry name" value="nusA_arch"/>
    <property type="match status" value="1"/>
</dbReference>
<proteinExistence type="inferred from homology"/>
<dbReference type="GeneID" id="9131972"/>
<gene>
    <name evidence="6" type="primary">nusA</name>
    <name evidence="9" type="ordered locus">Metin_0959</name>
</gene>
<dbReference type="InterPro" id="IPR010212">
    <property type="entry name" value="NusA_arc"/>
</dbReference>
<dbReference type="OrthoDB" id="4116at2157"/>
<sequence length="158" mass="18103">MGKLRLTTDEIMKIGLFEKISNVPVLDCVATEDRLAFIVKEGDAGAAIGKGGEHVKTAEEKFGKKVDIIEYSDDWRKFIRNIFAPLQLEDVWIKRAGKDVIAYIRINPKIRRAIYGEKGKNLERALNILKRHTKITKIKVIIGDNRRKEKKNVENTQE</sequence>
<dbReference type="SUPFAM" id="SSF54814">
    <property type="entry name" value="Prokaryotic type KH domain (KH-domain type II)"/>
    <property type="match status" value="2"/>
</dbReference>
<dbReference type="InterPro" id="IPR009019">
    <property type="entry name" value="KH_sf_prok-type"/>
</dbReference>
<dbReference type="InterPro" id="IPR015946">
    <property type="entry name" value="KH_dom-like_a/b"/>
</dbReference>
<evidence type="ECO:0000256" key="7">
    <source>
        <dbReference type="PROSITE-ProRule" id="PRU00117"/>
    </source>
</evidence>
<accession>D5VSR4</accession>
<dbReference type="NCBIfam" id="NF006261">
    <property type="entry name" value="PRK08406.1-5"/>
    <property type="match status" value="1"/>
</dbReference>
<evidence type="ECO:0000256" key="4">
    <source>
        <dbReference type="ARBA" id="ARBA00023015"/>
    </source>
</evidence>
<evidence type="ECO:0000259" key="8">
    <source>
        <dbReference type="Pfam" id="PF07650"/>
    </source>
</evidence>
<dbReference type="KEGG" id="mif:Metin_0959"/>
<keyword evidence="2 6" id="KW-0963">Cytoplasm</keyword>
<evidence type="ECO:0000313" key="10">
    <source>
        <dbReference type="Proteomes" id="UP000002061"/>
    </source>
</evidence>
<dbReference type="InterPro" id="IPR030842">
    <property type="entry name" value="TF_NusA_bacterial"/>
</dbReference>
<organism evidence="9 10">
    <name type="scientific">Methanocaldococcus infernus (strain DSM 11812 / JCM 15783 / ME)</name>
    <dbReference type="NCBI Taxonomy" id="573063"/>
    <lineage>
        <taxon>Archaea</taxon>
        <taxon>Methanobacteriati</taxon>
        <taxon>Methanobacteriota</taxon>
        <taxon>Methanomada group</taxon>
        <taxon>Methanococci</taxon>
        <taxon>Methanococcales</taxon>
        <taxon>Methanocaldococcaceae</taxon>
        <taxon>Methanocaldococcus</taxon>
    </lineage>
</organism>
<dbReference type="GO" id="GO:0031564">
    <property type="term" value="P:transcription antitermination"/>
    <property type="evidence" value="ECO:0007669"/>
    <property type="project" value="InterPro"/>
</dbReference>
<comment type="subcellular location">
    <subcellularLocation>
        <location evidence="6">Cytoplasm</location>
    </subcellularLocation>
</comment>